<sequence length="188" mass="21516">MFTFQGSFKLEKQHEVCWGEIRRIRRMFCKVFLPSECLVCCHAAETRLLLLTFPSLISESNPIDAVTHLCRMLLVRRHKIPSGKFLGNQENVISMVFTDVLPTFLSLISESNPIDAVTHLCRMLLVRRHKIPSGKFLGNQENVINMVFTFYFSALTLEGCPSLVPPFSCLPFSEMNLDHTKNTTINHQ</sequence>
<reference evidence="1" key="1">
    <citation type="submission" date="2015-11" db="EMBL/GenBank/DDBJ databases">
        <title>De novo transcriptome assembly of four potential Pierce s Disease insect vectors from Arizona vineyards.</title>
        <authorList>
            <person name="Tassone E.E."/>
        </authorList>
    </citation>
    <scope>NUCLEOTIDE SEQUENCE</scope>
</reference>
<protein>
    <submittedName>
        <fullName evidence="1">Uncharacterized protein</fullName>
    </submittedName>
</protein>
<dbReference type="AlphaFoldDB" id="A0A1B6GQA6"/>
<organism evidence="1">
    <name type="scientific">Cuerna arida</name>
    <dbReference type="NCBI Taxonomy" id="1464854"/>
    <lineage>
        <taxon>Eukaryota</taxon>
        <taxon>Metazoa</taxon>
        <taxon>Ecdysozoa</taxon>
        <taxon>Arthropoda</taxon>
        <taxon>Hexapoda</taxon>
        <taxon>Insecta</taxon>
        <taxon>Pterygota</taxon>
        <taxon>Neoptera</taxon>
        <taxon>Paraneoptera</taxon>
        <taxon>Hemiptera</taxon>
        <taxon>Auchenorrhyncha</taxon>
        <taxon>Membracoidea</taxon>
        <taxon>Cicadellidae</taxon>
        <taxon>Cicadellinae</taxon>
        <taxon>Proconiini</taxon>
        <taxon>Cuerna</taxon>
    </lineage>
</organism>
<proteinExistence type="predicted"/>
<name>A0A1B6GQA6_9HEMI</name>
<gene>
    <name evidence="1" type="ORF">g.15069</name>
</gene>
<dbReference type="EMBL" id="GECZ01005151">
    <property type="protein sequence ID" value="JAS64618.1"/>
    <property type="molecule type" value="Transcribed_RNA"/>
</dbReference>
<accession>A0A1B6GQA6</accession>
<evidence type="ECO:0000313" key="1">
    <source>
        <dbReference type="EMBL" id="JAS64618.1"/>
    </source>
</evidence>